<dbReference type="InterPro" id="IPR017972">
    <property type="entry name" value="Cyt_P450_CS"/>
</dbReference>
<evidence type="ECO:0000256" key="8">
    <source>
        <dbReference type="ARBA" id="ARBA00023033"/>
    </source>
</evidence>
<dbReference type="CDD" id="cd11065">
    <property type="entry name" value="CYP64-like"/>
    <property type="match status" value="1"/>
</dbReference>
<dbReference type="PRINTS" id="PR00463">
    <property type="entry name" value="EP450I"/>
</dbReference>
<dbReference type="GO" id="GO:0005506">
    <property type="term" value="F:iron ion binding"/>
    <property type="evidence" value="ECO:0007669"/>
    <property type="project" value="InterPro"/>
</dbReference>
<organism evidence="11 12">
    <name type="scientific">Paramarasmius palmivorus</name>
    <dbReference type="NCBI Taxonomy" id="297713"/>
    <lineage>
        <taxon>Eukaryota</taxon>
        <taxon>Fungi</taxon>
        <taxon>Dikarya</taxon>
        <taxon>Basidiomycota</taxon>
        <taxon>Agaricomycotina</taxon>
        <taxon>Agaricomycetes</taxon>
        <taxon>Agaricomycetidae</taxon>
        <taxon>Agaricales</taxon>
        <taxon>Marasmiineae</taxon>
        <taxon>Marasmiaceae</taxon>
        <taxon>Paramarasmius</taxon>
    </lineage>
</organism>
<comment type="caution">
    <text evidence="11">The sequence shown here is derived from an EMBL/GenBank/DDBJ whole genome shotgun (WGS) entry which is preliminary data.</text>
</comment>
<feature type="binding site" description="axial binding residue" evidence="9">
    <location>
        <position position="436"/>
    </location>
    <ligand>
        <name>heme</name>
        <dbReference type="ChEBI" id="CHEBI:30413"/>
    </ligand>
    <ligandPart>
        <name>Fe</name>
        <dbReference type="ChEBI" id="CHEBI:18248"/>
    </ligandPart>
</feature>
<evidence type="ECO:0000256" key="7">
    <source>
        <dbReference type="ARBA" id="ARBA00023004"/>
    </source>
</evidence>
<dbReference type="GO" id="GO:0016705">
    <property type="term" value="F:oxidoreductase activity, acting on paired donors, with incorporation or reduction of molecular oxygen"/>
    <property type="evidence" value="ECO:0007669"/>
    <property type="project" value="InterPro"/>
</dbReference>
<dbReference type="Gene3D" id="1.10.630.10">
    <property type="entry name" value="Cytochrome P450"/>
    <property type="match status" value="1"/>
</dbReference>
<comment type="pathway">
    <text evidence="2">Secondary metabolite biosynthesis.</text>
</comment>
<dbReference type="GO" id="GO:0020037">
    <property type="term" value="F:heme binding"/>
    <property type="evidence" value="ECO:0007669"/>
    <property type="project" value="InterPro"/>
</dbReference>
<evidence type="ECO:0000256" key="2">
    <source>
        <dbReference type="ARBA" id="ARBA00005179"/>
    </source>
</evidence>
<keyword evidence="5 9" id="KW-0479">Metal-binding</keyword>
<dbReference type="Proteomes" id="UP001383192">
    <property type="component" value="Unassembled WGS sequence"/>
</dbReference>
<evidence type="ECO:0000313" key="11">
    <source>
        <dbReference type="EMBL" id="KAK7056368.1"/>
    </source>
</evidence>
<keyword evidence="7 9" id="KW-0408">Iron</keyword>
<dbReference type="PROSITE" id="PS00086">
    <property type="entry name" value="CYTOCHROME_P450"/>
    <property type="match status" value="1"/>
</dbReference>
<dbReference type="InterPro" id="IPR001128">
    <property type="entry name" value="Cyt_P450"/>
</dbReference>
<evidence type="ECO:0000256" key="4">
    <source>
        <dbReference type="ARBA" id="ARBA00022617"/>
    </source>
</evidence>
<evidence type="ECO:0000256" key="9">
    <source>
        <dbReference type="PIRSR" id="PIRSR602401-1"/>
    </source>
</evidence>
<dbReference type="InterPro" id="IPR036396">
    <property type="entry name" value="Cyt_P450_sf"/>
</dbReference>
<evidence type="ECO:0000313" key="12">
    <source>
        <dbReference type="Proteomes" id="UP001383192"/>
    </source>
</evidence>
<evidence type="ECO:0000256" key="1">
    <source>
        <dbReference type="ARBA" id="ARBA00001971"/>
    </source>
</evidence>
<sequence>MFAVSSLTTAVIVFFVLTVVWQNDRRSLPPGPKPFPVLGNIRDFKLKEFWLTVTEWARRYGDVCYLRVLNWSVVFVSSADAAVELLEKRGAIYSDRPTLQMSGELCGVEKLVPLSKYNETFKRQRRYIQQTLGPRVIPTYHDMIQRESASLLLALVDSPSQYQAQIRKYAGGLTLSVVYGYQADRIDDPFLRIAEDCLAILANEIASGSGIWPVDIFPFLRYFPEWLPGLAFKKKAAKWKVKMIDFVDRPFLHAKASLNNGTILNSFCSKLLSREDLDEKMEDEIKYSANSMFAASADTTVTSISQFILAMLMYPEVMERAQDELDSVVGQDRLPDFDDRHNLPYVEAVMSEVWRWGTPVPLNLPHYLVQDDYYRGMFIPKNCIVVVNIWAILHDENTFPRPDVFDPERYGSAVSSELKAKRDPRQYIFGFGRRRCPGADLVESSIWLLIASMLATLDIKKATDSAGNVIEPEVQYNNSTFR</sequence>
<evidence type="ECO:0000256" key="5">
    <source>
        <dbReference type="ARBA" id="ARBA00022723"/>
    </source>
</evidence>
<evidence type="ECO:0000256" key="6">
    <source>
        <dbReference type="ARBA" id="ARBA00023002"/>
    </source>
</evidence>
<dbReference type="PANTHER" id="PTHR46300">
    <property type="entry name" value="P450, PUTATIVE (EUROFUNG)-RELATED-RELATED"/>
    <property type="match status" value="1"/>
</dbReference>
<reference evidence="11 12" key="1">
    <citation type="submission" date="2024-01" db="EMBL/GenBank/DDBJ databases">
        <title>A draft genome for a cacao thread blight-causing isolate of Paramarasmius palmivorus.</title>
        <authorList>
            <person name="Baruah I.K."/>
            <person name="Bukari Y."/>
            <person name="Amoako-Attah I."/>
            <person name="Meinhardt L.W."/>
            <person name="Bailey B.A."/>
            <person name="Cohen S.P."/>
        </authorList>
    </citation>
    <scope>NUCLEOTIDE SEQUENCE [LARGE SCALE GENOMIC DNA]</scope>
    <source>
        <strain evidence="11 12">GH-12</strain>
    </source>
</reference>
<keyword evidence="8 10" id="KW-0503">Monooxygenase</keyword>
<dbReference type="AlphaFoldDB" id="A0AAW0DYU7"/>
<comment type="similarity">
    <text evidence="3 10">Belongs to the cytochrome P450 family.</text>
</comment>
<dbReference type="GO" id="GO:0004497">
    <property type="term" value="F:monooxygenase activity"/>
    <property type="evidence" value="ECO:0007669"/>
    <property type="project" value="UniProtKB-KW"/>
</dbReference>
<name>A0AAW0DYU7_9AGAR</name>
<evidence type="ECO:0008006" key="13">
    <source>
        <dbReference type="Google" id="ProtNLM"/>
    </source>
</evidence>
<keyword evidence="6 10" id="KW-0560">Oxidoreductase</keyword>
<accession>A0AAW0DYU7</accession>
<dbReference type="Pfam" id="PF00067">
    <property type="entry name" value="p450"/>
    <property type="match status" value="1"/>
</dbReference>
<evidence type="ECO:0000256" key="10">
    <source>
        <dbReference type="RuleBase" id="RU000461"/>
    </source>
</evidence>
<keyword evidence="4 9" id="KW-0349">Heme</keyword>
<dbReference type="PANTHER" id="PTHR46300:SF7">
    <property type="entry name" value="P450, PUTATIVE (EUROFUNG)-RELATED"/>
    <property type="match status" value="1"/>
</dbReference>
<dbReference type="InterPro" id="IPR002401">
    <property type="entry name" value="Cyt_P450_E_grp-I"/>
</dbReference>
<gene>
    <name evidence="11" type="ORF">VNI00_002922</name>
</gene>
<dbReference type="InterPro" id="IPR050364">
    <property type="entry name" value="Cytochrome_P450_fung"/>
</dbReference>
<evidence type="ECO:0000256" key="3">
    <source>
        <dbReference type="ARBA" id="ARBA00010617"/>
    </source>
</evidence>
<proteinExistence type="inferred from homology"/>
<keyword evidence="12" id="KW-1185">Reference proteome</keyword>
<protein>
    <recommendedName>
        <fullName evidence="13">Cytochrome P450</fullName>
    </recommendedName>
</protein>
<comment type="cofactor">
    <cofactor evidence="1 9">
        <name>heme</name>
        <dbReference type="ChEBI" id="CHEBI:30413"/>
    </cofactor>
</comment>
<dbReference type="SUPFAM" id="SSF48264">
    <property type="entry name" value="Cytochrome P450"/>
    <property type="match status" value="1"/>
</dbReference>
<dbReference type="EMBL" id="JAYKXP010000007">
    <property type="protein sequence ID" value="KAK7056368.1"/>
    <property type="molecule type" value="Genomic_DNA"/>
</dbReference>